<reference evidence="3 4" key="1">
    <citation type="submission" date="2016-10" db="EMBL/GenBank/DDBJ databases">
        <title>Systematic genetic and metabolomic analysis of Xenorhabdus and Photorhabdus spp., highlights the requirements for a dual symbiotic and pathogenic life style.</title>
        <authorList>
            <person name="Tobias N.J."/>
            <person name="Wolff H."/>
            <person name="Djahanschiri B."/>
            <person name="Pidot S.J."/>
            <person name="Stinear T.P."/>
            <person name="Ebersberger I."/>
            <person name="Bode H.B."/>
        </authorList>
    </citation>
    <scope>NUCLEOTIDE SEQUENCE [LARGE SCALE GENOMIC DNA]</scope>
    <source>
        <strain evidence="3 4">DSM 22392</strain>
    </source>
</reference>
<keyword evidence="3" id="KW-0969">Cilium</keyword>
<dbReference type="Proteomes" id="UP000194350">
    <property type="component" value="Unassembled WGS sequence"/>
</dbReference>
<dbReference type="EMBL" id="MUBJ01000003">
    <property type="protein sequence ID" value="OTA17649.1"/>
    <property type="molecule type" value="Genomic_DNA"/>
</dbReference>
<feature type="compositionally biased region" description="Basic and acidic residues" evidence="1">
    <location>
        <begin position="54"/>
        <end position="70"/>
    </location>
</feature>
<proteinExistence type="predicted"/>
<feature type="compositionally biased region" description="Polar residues" evidence="1">
    <location>
        <begin position="19"/>
        <end position="53"/>
    </location>
</feature>
<accession>A0A1Y2SID0</accession>
<dbReference type="InterPro" id="IPR038610">
    <property type="entry name" value="FliK-like_C_sf"/>
</dbReference>
<feature type="compositionally biased region" description="Polar residues" evidence="1">
    <location>
        <begin position="414"/>
        <end position="426"/>
    </location>
</feature>
<feature type="region of interest" description="Disordered" evidence="1">
    <location>
        <begin position="1"/>
        <end position="75"/>
    </location>
</feature>
<dbReference type="Pfam" id="PF02120">
    <property type="entry name" value="Flg_hook"/>
    <property type="match status" value="1"/>
</dbReference>
<organism evidence="3 4">
    <name type="scientific">Xenorhabdus vietnamensis</name>
    <dbReference type="NCBI Taxonomy" id="351656"/>
    <lineage>
        <taxon>Bacteria</taxon>
        <taxon>Pseudomonadati</taxon>
        <taxon>Pseudomonadota</taxon>
        <taxon>Gammaproteobacteria</taxon>
        <taxon>Enterobacterales</taxon>
        <taxon>Morganellaceae</taxon>
        <taxon>Xenorhabdus</taxon>
    </lineage>
</organism>
<dbReference type="InterPro" id="IPR021136">
    <property type="entry name" value="Flagellar_hook_control-like_C"/>
</dbReference>
<keyword evidence="3" id="KW-0966">Cell projection</keyword>
<feature type="domain" description="Flagellar hook-length control protein-like C-terminal" evidence="2">
    <location>
        <begin position="343"/>
        <end position="421"/>
    </location>
</feature>
<evidence type="ECO:0000259" key="2">
    <source>
        <dbReference type="Pfam" id="PF02120"/>
    </source>
</evidence>
<dbReference type="AlphaFoldDB" id="A0A1Y2SID0"/>
<evidence type="ECO:0000256" key="1">
    <source>
        <dbReference type="SAM" id="MobiDB-lite"/>
    </source>
</evidence>
<dbReference type="CDD" id="cd17470">
    <property type="entry name" value="T3SS_Flik_C"/>
    <property type="match status" value="1"/>
</dbReference>
<dbReference type="PANTHER" id="PTHR37533:SF2">
    <property type="entry name" value="FLAGELLAR HOOK-LENGTH CONTROL PROTEIN"/>
    <property type="match status" value="1"/>
</dbReference>
<protein>
    <submittedName>
        <fullName evidence="3">Flagellar hook-length control protein FliK</fullName>
    </submittedName>
</protein>
<feature type="compositionally biased region" description="Low complexity" evidence="1">
    <location>
        <begin position="428"/>
        <end position="442"/>
    </location>
</feature>
<dbReference type="Gene3D" id="3.30.750.140">
    <property type="match status" value="1"/>
</dbReference>
<gene>
    <name evidence="3" type="ORF">Xvie_01042</name>
</gene>
<name>A0A1Y2SID0_9GAMM</name>
<dbReference type="OrthoDB" id="1792985at2"/>
<evidence type="ECO:0000313" key="4">
    <source>
        <dbReference type="Proteomes" id="UP000194350"/>
    </source>
</evidence>
<dbReference type="PANTHER" id="PTHR37533">
    <property type="entry name" value="FLAGELLAR HOOK-LENGTH CONTROL PROTEIN"/>
    <property type="match status" value="1"/>
</dbReference>
<dbReference type="RefSeq" id="WP_086108279.1">
    <property type="nucleotide sequence ID" value="NZ_CAWNGD010000073.1"/>
</dbReference>
<dbReference type="InterPro" id="IPR052563">
    <property type="entry name" value="FliK"/>
</dbReference>
<feature type="region of interest" description="Disordered" evidence="1">
    <location>
        <begin position="414"/>
        <end position="445"/>
    </location>
</feature>
<keyword evidence="4" id="KW-1185">Reference proteome</keyword>
<evidence type="ECO:0000313" key="3">
    <source>
        <dbReference type="EMBL" id="OTA17649.1"/>
    </source>
</evidence>
<keyword evidence="3" id="KW-0282">Flagellum</keyword>
<sequence>MNLTLLPTDLKLTNKAPDKSQSTLNNSGSGDHSSQFGQLLSAETASMRKSTAQTDKHSLKKETPDTDKTAENGSPLTTVLNNTVVKGESKVKTVLQETQETQKNSAEFAVLKDEDLLSAEALSAAIPIQLAGLLPPHATPAALPEDSEGLMGDESLKSALLENKLLENDLLENKSVENKLQDGQGSAVNAMLDRSAKESKLPDIELKEEGIQLFAKQEASLKNKTEGATNLQSGWTPLAGQAKFTANNNNKTESANALFKNIASSSKEPNLLQMAIQATPALTTSTVETASIDSPAFLTTPTLLSAGQHPTGQFQLNSTTAPLLNAHLGSEEWQQQLNQHVLFFNRNGLQQAELRLHPQELGALHIRMSVEDNQAQLHFVSAHQNVRVALEAALPGLRHALAENGIQLAQSSINSDAQGNGQSEHYASNHAGNQNNNSNSHAENQDHSLATETGILVSHASAIRMTPQQLASTLGGVDTFA</sequence>
<dbReference type="STRING" id="351656.Xvie_01042"/>
<comment type="caution">
    <text evidence="3">The sequence shown here is derived from an EMBL/GenBank/DDBJ whole genome shotgun (WGS) entry which is preliminary data.</text>
</comment>